<organism evidence="3 4">
    <name type="scientific">Marchantia polymorpha subsp. ruderalis</name>
    <dbReference type="NCBI Taxonomy" id="1480154"/>
    <lineage>
        <taxon>Eukaryota</taxon>
        <taxon>Viridiplantae</taxon>
        <taxon>Streptophyta</taxon>
        <taxon>Embryophyta</taxon>
        <taxon>Marchantiophyta</taxon>
        <taxon>Marchantiopsida</taxon>
        <taxon>Marchantiidae</taxon>
        <taxon>Marchantiales</taxon>
        <taxon>Marchantiaceae</taxon>
        <taxon>Marchantia</taxon>
    </lineage>
</organism>
<reference evidence="3" key="1">
    <citation type="submission" date="2016-03" db="EMBL/GenBank/DDBJ databases">
        <title>Mechanisms controlling the formation of the plant cell surface in tip-growing cells are functionally conserved among land plants.</title>
        <authorList>
            <person name="Honkanen S."/>
            <person name="Jones V.A."/>
            <person name="Morieri G."/>
            <person name="Champion C."/>
            <person name="Hetherington A.J."/>
            <person name="Kelly S."/>
            <person name="Saint-Marcoux D."/>
            <person name="Proust H."/>
            <person name="Prescott H."/>
            <person name="Dolan L."/>
        </authorList>
    </citation>
    <scope>NUCLEOTIDE SEQUENCE [LARGE SCALE GENOMIC DNA]</scope>
    <source>
        <tissue evidence="3">Whole gametophyte</tissue>
    </source>
</reference>
<protein>
    <submittedName>
        <fullName evidence="3">Uncharacterized protein</fullName>
    </submittedName>
</protein>
<feature type="transmembrane region" description="Helical" evidence="2">
    <location>
        <begin position="6"/>
        <end position="28"/>
    </location>
</feature>
<keyword evidence="2" id="KW-0812">Transmembrane</keyword>
<feature type="transmembrane region" description="Helical" evidence="2">
    <location>
        <begin position="180"/>
        <end position="198"/>
    </location>
</feature>
<sequence length="240" mass="26407">MPTSGYFNPILLLWFHPWVCPFFSLGIFDQGSSVLIYPNAAENIFHPALAVDEVSVPLPPQTRECLRADTGRRIENLKGQRCSLRYLPGSRSSAENSDHVKAERSGSPFARKPHKISRRAPSRLNNMEPRPDRTRVGRKGGGGGRVVLLRLCGGQPLGAKLKYSAWCEPQSSAGRCGVRGFLLLILVLIGFLGGGGLWKKNEGGWGARDCEGSGLCVEINRGTARVRLERRAWECSSYSE</sequence>
<keyword evidence="2" id="KW-0472">Membrane</keyword>
<gene>
    <name evidence="3" type="ORF">AXG93_789s1040</name>
</gene>
<keyword evidence="2" id="KW-1133">Transmembrane helix</keyword>
<proteinExistence type="predicted"/>
<evidence type="ECO:0000256" key="1">
    <source>
        <dbReference type="SAM" id="MobiDB-lite"/>
    </source>
</evidence>
<keyword evidence="4" id="KW-1185">Reference proteome</keyword>
<accession>A0A176VID9</accession>
<name>A0A176VID9_MARPO</name>
<dbReference type="AlphaFoldDB" id="A0A176VID9"/>
<evidence type="ECO:0000313" key="4">
    <source>
        <dbReference type="Proteomes" id="UP000077202"/>
    </source>
</evidence>
<evidence type="ECO:0000256" key="2">
    <source>
        <dbReference type="SAM" id="Phobius"/>
    </source>
</evidence>
<comment type="caution">
    <text evidence="3">The sequence shown here is derived from an EMBL/GenBank/DDBJ whole genome shotgun (WGS) entry which is preliminary data.</text>
</comment>
<evidence type="ECO:0000313" key="3">
    <source>
        <dbReference type="EMBL" id="OAE20081.1"/>
    </source>
</evidence>
<dbReference type="Proteomes" id="UP000077202">
    <property type="component" value="Unassembled WGS sequence"/>
</dbReference>
<feature type="compositionally biased region" description="Basic residues" evidence="1">
    <location>
        <begin position="111"/>
        <end position="121"/>
    </location>
</feature>
<dbReference type="EMBL" id="LVLJ01003702">
    <property type="protein sequence ID" value="OAE20081.1"/>
    <property type="molecule type" value="Genomic_DNA"/>
</dbReference>
<feature type="region of interest" description="Disordered" evidence="1">
    <location>
        <begin position="88"/>
        <end position="139"/>
    </location>
</feature>